<protein>
    <submittedName>
        <fullName evidence="2">Uncharacterized protein</fullName>
    </submittedName>
</protein>
<name>A0ABD5U445_9EURY</name>
<evidence type="ECO:0000313" key="3">
    <source>
        <dbReference type="Proteomes" id="UP001596406"/>
    </source>
</evidence>
<dbReference type="EMBL" id="JBHSXM010000001">
    <property type="protein sequence ID" value="MFC6835088.1"/>
    <property type="molecule type" value="Genomic_DNA"/>
</dbReference>
<feature type="transmembrane region" description="Helical" evidence="1">
    <location>
        <begin position="12"/>
        <end position="32"/>
    </location>
</feature>
<feature type="transmembrane region" description="Helical" evidence="1">
    <location>
        <begin position="38"/>
        <end position="59"/>
    </location>
</feature>
<keyword evidence="1" id="KW-0812">Transmembrane</keyword>
<keyword evidence="3" id="KW-1185">Reference proteome</keyword>
<keyword evidence="1" id="KW-0472">Membrane</keyword>
<dbReference type="AlphaFoldDB" id="A0ABD5U445"/>
<sequence length="62" mass="6819">MVTLDASMVATALRVDAWILSVVGFVWIFTTGLPSYRLIFYLVALLVGVSALLAPTFVFPRE</sequence>
<dbReference type="Proteomes" id="UP001596406">
    <property type="component" value="Unassembled WGS sequence"/>
</dbReference>
<organism evidence="2 3">
    <name type="scientific">Halomarina ordinaria</name>
    <dbReference type="NCBI Taxonomy" id="3033939"/>
    <lineage>
        <taxon>Archaea</taxon>
        <taxon>Methanobacteriati</taxon>
        <taxon>Methanobacteriota</taxon>
        <taxon>Stenosarchaea group</taxon>
        <taxon>Halobacteria</taxon>
        <taxon>Halobacteriales</taxon>
        <taxon>Natronomonadaceae</taxon>
        <taxon>Halomarina</taxon>
    </lineage>
</organism>
<keyword evidence="1" id="KW-1133">Transmembrane helix</keyword>
<evidence type="ECO:0000256" key="1">
    <source>
        <dbReference type="SAM" id="Phobius"/>
    </source>
</evidence>
<reference evidence="2 3" key="1">
    <citation type="journal article" date="2019" name="Int. J. Syst. Evol. Microbiol.">
        <title>The Global Catalogue of Microorganisms (GCM) 10K type strain sequencing project: providing services to taxonomists for standard genome sequencing and annotation.</title>
        <authorList>
            <consortium name="The Broad Institute Genomics Platform"/>
            <consortium name="The Broad Institute Genome Sequencing Center for Infectious Disease"/>
            <person name="Wu L."/>
            <person name="Ma J."/>
        </authorList>
    </citation>
    <scope>NUCLEOTIDE SEQUENCE [LARGE SCALE GENOMIC DNA]</scope>
    <source>
        <strain evidence="2 3">PSRA2</strain>
    </source>
</reference>
<gene>
    <name evidence="2" type="ORF">ACFQHK_01030</name>
</gene>
<proteinExistence type="predicted"/>
<dbReference type="RefSeq" id="WP_304446796.1">
    <property type="nucleotide sequence ID" value="NZ_JARRAH010000001.1"/>
</dbReference>
<accession>A0ABD5U445</accession>
<comment type="caution">
    <text evidence="2">The sequence shown here is derived from an EMBL/GenBank/DDBJ whole genome shotgun (WGS) entry which is preliminary data.</text>
</comment>
<evidence type="ECO:0000313" key="2">
    <source>
        <dbReference type="EMBL" id="MFC6835088.1"/>
    </source>
</evidence>